<dbReference type="SUPFAM" id="SSF56935">
    <property type="entry name" value="Porins"/>
    <property type="match status" value="1"/>
</dbReference>
<dbReference type="Proteomes" id="UP000189670">
    <property type="component" value="Unassembled WGS sequence"/>
</dbReference>
<protein>
    <recommendedName>
        <fullName evidence="4">PorV/PorQ family protein</fullName>
    </recommendedName>
</protein>
<evidence type="ECO:0008006" key="4">
    <source>
        <dbReference type="Google" id="ProtNLM"/>
    </source>
</evidence>
<comment type="caution">
    <text evidence="2">The sequence shown here is derived from an EMBL/GenBank/DDBJ whole genome shotgun (WGS) entry which is preliminary data.</text>
</comment>
<keyword evidence="1" id="KW-0812">Transmembrane</keyword>
<evidence type="ECO:0000313" key="2">
    <source>
        <dbReference type="EMBL" id="ETR70848.1"/>
    </source>
</evidence>
<sequence length="243" mass="28169">MFFVHQIFIEFYCHSAHHFVLLMRNCMKRKISTNRKVKYVWLISIALNVWIHFLPGLSHAFVKIEIPSSFNPVGSGARAMGMVGAFIAVCDDATAASWNPGGFIQLRKPEFSLVYSSLNRKESNQFGVYPESAHSGSVYDNHLNFVSLVYPFKMINRNMSIAFTWQHLYDFNRNWSFKITDPGWLDTDYWKYHQTGRLSAIGFSYCTQIIPRLSAGITLNLWKNIHQSNQWQQSYQQIVSDYG</sequence>
<reference evidence="3" key="1">
    <citation type="submission" date="2012-11" db="EMBL/GenBank/DDBJ databases">
        <authorList>
            <person name="Lucero-Rivera Y.E."/>
            <person name="Tovar-Ramirez D."/>
        </authorList>
    </citation>
    <scope>NUCLEOTIDE SEQUENCE [LARGE SCALE GENOMIC DNA]</scope>
    <source>
        <strain evidence="3">Araruama</strain>
    </source>
</reference>
<organism evidence="2 3">
    <name type="scientific">Candidatus Magnetoglobus multicellularis str. Araruama</name>
    <dbReference type="NCBI Taxonomy" id="890399"/>
    <lineage>
        <taxon>Bacteria</taxon>
        <taxon>Pseudomonadati</taxon>
        <taxon>Thermodesulfobacteriota</taxon>
        <taxon>Desulfobacteria</taxon>
        <taxon>Desulfobacterales</taxon>
        <taxon>Desulfobacteraceae</taxon>
        <taxon>Candidatus Magnetoglobus</taxon>
    </lineage>
</organism>
<keyword evidence="1" id="KW-0472">Membrane</keyword>
<keyword evidence="1" id="KW-1133">Transmembrane helix</keyword>
<proteinExistence type="predicted"/>
<dbReference type="AlphaFoldDB" id="A0A1V1P7T1"/>
<evidence type="ECO:0000256" key="1">
    <source>
        <dbReference type="SAM" id="Phobius"/>
    </source>
</evidence>
<accession>A0A1V1P7T1</accession>
<gene>
    <name evidence="2" type="ORF">OMM_02940</name>
</gene>
<evidence type="ECO:0000313" key="3">
    <source>
        <dbReference type="Proteomes" id="UP000189670"/>
    </source>
</evidence>
<name>A0A1V1P7T1_9BACT</name>
<dbReference type="Gene3D" id="2.40.160.60">
    <property type="entry name" value="Outer membrane protein transport protein (OMPP1/FadL/TodX)"/>
    <property type="match status" value="1"/>
</dbReference>
<feature type="transmembrane region" description="Helical" evidence="1">
    <location>
        <begin position="39"/>
        <end position="62"/>
    </location>
</feature>
<dbReference type="EMBL" id="ATBP01000360">
    <property type="protein sequence ID" value="ETR70848.1"/>
    <property type="molecule type" value="Genomic_DNA"/>
</dbReference>